<feature type="domain" description="SCP" evidence="1">
    <location>
        <begin position="2"/>
        <end position="139"/>
    </location>
</feature>
<reference evidence="3" key="1">
    <citation type="submission" date="2025-08" db="UniProtKB">
        <authorList>
            <consortium name="RefSeq"/>
        </authorList>
    </citation>
    <scope>IDENTIFICATION</scope>
</reference>
<evidence type="ECO:0000259" key="1">
    <source>
        <dbReference type="SMART" id="SM00198"/>
    </source>
</evidence>
<dbReference type="Pfam" id="PF00188">
    <property type="entry name" value="CAP"/>
    <property type="match status" value="1"/>
</dbReference>
<dbReference type="RefSeq" id="XP_065657273.1">
    <property type="nucleotide sequence ID" value="XM_065801201.1"/>
</dbReference>
<dbReference type="Proteomes" id="UP001652625">
    <property type="component" value="Chromosome 07"/>
</dbReference>
<dbReference type="PROSITE" id="PS01009">
    <property type="entry name" value="CRISP_1"/>
    <property type="match status" value="1"/>
</dbReference>
<gene>
    <name evidence="3" type="primary">LOC105846266</name>
</gene>
<dbReference type="InterPro" id="IPR018244">
    <property type="entry name" value="Allrgn_V5/Tpx1_CS"/>
</dbReference>
<dbReference type="GeneID" id="105846266"/>
<dbReference type="InterPro" id="IPR002413">
    <property type="entry name" value="V5_allergen-like"/>
</dbReference>
<dbReference type="SMART" id="SM00198">
    <property type="entry name" value="SCP"/>
    <property type="match status" value="1"/>
</dbReference>
<dbReference type="InterPro" id="IPR001283">
    <property type="entry name" value="CRISP-related"/>
</dbReference>
<dbReference type="PRINTS" id="PR00837">
    <property type="entry name" value="V5TPXLIKE"/>
</dbReference>
<dbReference type="InterPro" id="IPR035940">
    <property type="entry name" value="CAP_sf"/>
</dbReference>
<dbReference type="PANTHER" id="PTHR10334">
    <property type="entry name" value="CYSTEINE-RICH SECRETORY PROTEIN-RELATED"/>
    <property type="match status" value="1"/>
</dbReference>
<dbReference type="SUPFAM" id="SSF55797">
    <property type="entry name" value="PR-1-like"/>
    <property type="match status" value="1"/>
</dbReference>
<name>A0ABM4C6Q7_HYDVU</name>
<protein>
    <submittedName>
        <fullName evidence="3">Uncharacterized protein LOC105846266 isoform X2</fullName>
    </submittedName>
</protein>
<dbReference type="Gene3D" id="3.40.33.10">
    <property type="entry name" value="CAP"/>
    <property type="match status" value="1"/>
</dbReference>
<dbReference type="PRINTS" id="PR00838">
    <property type="entry name" value="V5ALLERGEN"/>
</dbReference>
<organism evidence="2 3">
    <name type="scientific">Hydra vulgaris</name>
    <name type="common">Hydra</name>
    <name type="synonym">Hydra attenuata</name>
    <dbReference type="NCBI Taxonomy" id="6087"/>
    <lineage>
        <taxon>Eukaryota</taxon>
        <taxon>Metazoa</taxon>
        <taxon>Cnidaria</taxon>
        <taxon>Hydrozoa</taxon>
        <taxon>Hydroidolina</taxon>
        <taxon>Anthoathecata</taxon>
        <taxon>Aplanulata</taxon>
        <taxon>Hydridae</taxon>
        <taxon>Hydra</taxon>
    </lineage>
</organism>
<evidence type="ECO:0000313" key="3">
    <source>
        <dbReference type="RefSeq" id="XP_065657273.1"/>
    </source>
</evidence>
<accession>A0ABM4C6Q7</accession>
<sequence>MENVLLAHNNKRRMHQDTPDLVWDSKLAVEAKDWATQIAKAGGLKHSSSSNYGENLYYQWSSAKIDEKNALEKAVESWYSEIKDYNLRTHKSSGTTGHFTQVVWKSSIKLGVGATSVSQNGGYAVYVVGRYFPPGNYVGEYEKNVKPLK</sequence>
<dbReference type="InterPro" id="IPR034113">
    <property type="entry name" value="SCP_GAPR1-like"/>
</dbReference>
<keyword evidence="2" id="KW-1185">Reference proteome</keyword>
<evidence type="ECO:0000313" key="2">
    <source>
        <dbReference type="Proteomes" id="UP001652625"/>
    </source>
</evidence>
<proteinExistence type="predicted"/>
<dbReference type="CDD" id="cd05382">
    <property type="entry name" value="CAP_GAPR1-like"/>
    <property type="match status" value="1"/>
</dbReference>
<dbReference type="InterPro" id="IPR014044">
    <property type="entry name" value="CAP_dom"/>
</dbReference>